<protein>
    <submittedName>
        <fullName evidence="1">Uncharacterized protein</fullName>
    </submittedName>
</protein>
<evidence type="ECO:0000313" key="2">
    <source>
        <dbReference type="Proteomes" id="UP000828390"/>
    </source>
</evidence>
<accession>A0A9D4JJS2</accession>
<gene>
    <name evidence="1" type="ORF">DPMN_141295</name>
</gene>
<sequence>MRGEAPLRAHACSLEFTMPSHRSNRVRPCIRCCCPKKNRRPNKRSRLKVEKCEPCSVKKEFDACL</sequence>
<dbReference type="Proteomes" id="UP000828390">
    <property type="component" value="Unassembled WGS sequence"/>
</dbReference>
<evidence type="ECO:0000313" key="1">
    <source>
        <dbReference type="EMBL" id="KAH3812854.1"/>
    </source>
</evidence>
<proteinExistence type="predicted"/>
<comment type="caution">
    <text evidence="1">The sequence shown here is derived from an EMBL/GenBank/DDBJ whole genome shotgun (WGS) entry which is preliminary data.</text>
</comment>
<keyword evidence="2" id="KW-1185">Reference proteome</keyword>
<reference evidence="1" key="1">
    <citation type="journal article" date="2019" name="bioRxiv">
        <title>The Genome of the Zebra Mussel, Dreissena polymorpha: A Resource for Invasive Species Research.</title>
        <authorList>
            <person name="McCartney M.A."/>
            <person name="Auch B."/>
            <person name="Kono T."/>
            <person name="Mallez S."/>
            <person name="Zhang Y."/>
            <person name="Obille A."/>
            <person name="Becker A."/>
            <person name="Abrahante J.E."/>
            <person name="Garbe J."/>
            <person name="Badalamenti J.P."/>
            <person name="Herman A."/>
            <person name="Mangelson H."/>
            <person name="Liachko I."/>
            <person name="Sullivan S."/>
            <person name="Sone E.D."/>
            <person name="Koren S."/>
            <person name="Silverstein K.A.T."/>
            <person name="Beckman K.B."/>
            <person name="Gohl D.M."/>
        </authorList>
    </citation>
    <scope>NUCLEOTIDE SEQUENCE</scope>
    <source>
        <strain evidence="1">Duluth1</strain>
        <tissue evidence="1">Whole animal</tissue>
    </source>
</reference>
<dbReference type="EMBL" id="JAIWYP010000006">
    <property type="protein sequence ID" value="KAH3812854.1"/>
    <property type="molecule type" value="Genomic_DNA"/>
</dbReference>
<organism evidence="1 2">
    <name type="scientific">Dreissena polymorpha</name>
    <name type="common">Zebra mussel</name>
    <name type="synonym">Mytilus polymorpha</name>
    <dbReference type="NCBI Taxonomy" id="45954"/>
    <lineage>
        <taxon>Eukaryota</taxon>
        <taxon>Metazoa</taxon>
        <taxon>Spiralia</taxon>
        <taxon>Lophotrochozoa</taxon>
        <taxon>Mollusca</taxon>
        <taxon>Bivalvia</taxon>
        <taxon>Autobranchia</taxon>
        <taxon>Heteroconchia</taxon>
        <taxon>Euheterodonta</taxon>
        <taxon>Imparidentia</taxon>
        <taxon>Neoheterodontei</taxon>
        <taxon>Myida</taxon>
        <taxon>Dreissenoidea</taxon>
        <taxon>Dreissenidae</taxon>
        <taxon>Dreissena</taxon>
    </lineage>
</organism>
<name>A0A9D4JJS2_DREPO</name>
<dbReference type="AlphaFoldDB" id="A0A9D4JJS2"/>
<reference evidence="1" key="2">
    <citation type="submission" date="2020-11" db="EMBL/GenBank/DDBJ databases">
        <authorList>
            <person name="McCartney M.A."/>
            <person name="Auch B."/>
            <person name="Kono T."/>
            <person name="Mallez S."/>
            <person name="Becker A."/>
            <person name="Gohl D.M."/>
            <person name="Silverstein K.A.T."/>
            <person name="Koren S."/>
            <person name="Bechman K.B."/>
            <person name="Herman A."/>
            <person name="Abrahante J.E."/>
            <person name="Garbe J."/>
        </authorList>
    </citation>
    <scope>NUCLEOTIDE SEQUENCE</scope>
    <source>
        <strain evidence="1">Duluth1</strain>
        <tissue evidence="1">Whole animal</tissue>
    </source>
</reference>